<dbReference type="EMBL" id="SNWM01000002">
    <property type="protein sequence ID" value="TDO23093.1"/>
    <property type="molecule type" value="Genomic_DNA"/>
</dbReference>
<dbReference type="AlphaFoldDB" id="A0A4R6ILV2"/>
<keyword evidence="1" id="KW-0472">Membrane</keyword>
<keyword evidence="1" id="KW-0812">Transmembrane</keyword>
<evidence type="ECO:0000313" key="3">
    <source>
        <dbReference type="Proteomes" id="UP000295499"/>
    </source>
</evidence>
<name>A0A4R6ILV2_9SPHI</name>
<evidence type="ECO:0000313" key="2">
    <source>
        <dbReference type="EMBL" id="TDO23093.1"/>
    </source>
</evidence>
<protein>
    <submittedName>
        <fullName evidence="2">Cell division protein FtsQ</fullName>
    </submittedName>
</protein>
<organism evidence="2 3">
    <name type="scientific">Pedobacter duraquae</name>
    <dbReference type="NCBI Taxonomy" id="425511"/>
    <lineage>
        <taxon>Bacteria</taxon>
        <taxon>Pseudomonadati</taxon>
        <taxon>Bacteroidota</taxon>
        <taxon>Sphingobacteriia</taxon>
        <taxon>Sphingobacteriales</taxon>
        <taxon>Sphingobacteriaceae</taxon>
        <taxon>Pedobacter</taxon>
    </lineage>
</organism>
<feature type="transmembrane region" description="Helical" evidence="1">
    <location>
        <begin position="9"/>
        <end position="30"/>
    </location>
</feature>
<comment type="caution">
    <text evidence="2">The sequence shown here is derived from an EMBL/GenBank/DDBJ whole genome shotgun (WGS) entry which is preliminary data.</text>
</comment>
<dbReference type="RefSeq" id="WP_133554989.1">
    <property type="nucleotide sequence ID" value="NZ_SNWM01000002.1"/>
</dbReference>
<sequence>MLKRINWTLIFKTFAWVVCLSGVVVLMSFVSVKKAAVKCTNVKILIPGADNFIEREEIDAILKQNQGVLIGRKLEQINLDDIEDKLKSNPYIGFAKVYADMDGVIHIEINQRQPLLRVINAGNQDFYIDRKGLKMPVSPNFTANVLVANGNIMENFSGKIDTLHTQLAVDLYKTAEFIKKDSLWDAQIEQIFVNEQKDIELIPRVGNQRIILGNADSLEVKMSNLMAFYKQAMPKVGWEKYKTINIKYTNQVVCVKNELDSANRAEAGKAPLAKPVVPAKINVIDSIVKDEIAKEIKTEVAEKPKVVVAKPKAVAVKPEVKKVEKKPEPAKVKAEQAPVKPVVKPVTAKPVVVPQKKVAAPLTTAAKAKEKVKTDTKKNK</sequence>
<keyword evidence="3" id="KW-1185">Reference proteome</keyword>
<dbReference type="Proteomes" id="UP000295499">
    <property type="component" value="Unassembled WGS sequence"/>
</dbReference>
<keyword evidence="1" id="KW-1133">Transmembrane helix</keyword>
<evidence type="ECO:0000256" key="1">
    <source>
        <dbReference type="SAM" id="Phobius"/>
    </source>
</evidence>
<dbReference type="GO" id="GO:0051301">
    <property type="term" value="P:cell division"/>
    <property type="evidence" value="ECO:0007669"/>
    <property type="project" value="UniProtKB-KW"/>
</dbReference>
<dbReference type="OrthoDB" id="1466667at2"/>
<keyword evidence="2" id="KW-0132">Cell division</keyword>
<keyword evidence="2" id="KW-0131">Cell cycle</keyword>
<accession>A0A4R6ILV2</accession>
<reference evidence="2 3" key="1">
    <citation type="submission" date="2019-03" db="EMBL/GenBank/DDBJ databases">
        <title>Genomic Encyclopedia of Archaeal and Bacterial Type Strains, Phase II (KMG-II): from individual species to whole genera.</title>
        <authorList>
            <person name="Goeker M."/>
        </authorList>
    </citation>
    <scope>NUCLEOTIDE SEQUENCE [LARGE SCALE GENOMIC DNA]</scope>
    <source>
        <strain evidence="2 3">DSM 19034</strain>
    </source>
</reference>
<gene>
    <name evidence="2" type="ORF">CLV32_2080</name>
</gene>
<proteinExistence type="predicted"/>